<dbReference type="EMBL" id="LLXL01004148">
    <property type="protein sequence ID" value="PKK57726.1"/>
    <property type="molecule type" value="Genomic_DNA"/>
</dbReference>
<comment type="caution">
    <text evidence="1">The sequence shown here is derived from an EMBL/GenBank/DDBJ whole genome shotgun (WGS) entry which is preliminary data.</text>
</comment>
<accession>A0A2N1M7V9</accession>
<name>A0A2N1M7V9_9GLOM</name>
<proteinExistence type="predicted"/>
<dbReference type="AlphaFoldDB" id="A0A2N1M7V9"/>
<protein>
    <submittedName>
        <fullName evidence="1">Uncharacterized protein</fullName>
    </submittedName>
</protein>
<evidence type="ECO:0000313" key="1">
    <source>
        <dbReference type="EMBL" id="PKK57726.1"/>
    </source>
</evidence>
<gene>
    <name evidence="1" type="ORF">RhiirC2_797537</name>
</gene>
<sequence length="57" mass="6611">MLLVEGFSESKYLQKRIKQEFGHQINDISVPTQTMAEISHGANMQLYTEDDYDKGKF</sequence>
<organism evidence="1 2">
    <name type="scientific">Rhizophagus irregularis</name>
    <dbReference type="NCBI Taxonomy" id="588596"/>
    <lineage>
        <taxon>Eukaryota</taxon>
        <taxon>Fungi</taxon>
        <taxon>Fungi incertae sedis</taxon>
        <taxon>Mucoromycota</taxon>
        <taxon>Glomeromycotina</taxon>
        <taxon>Glomeromycetes</taxon>
        <taxon>Glomerales</taxon>
        <taxon>Glomeraceae</taxon>
        <taxon>Rhizophagus</taxon>
    </lineage>
</organism>
<reference evidence="1 2" key="2">
    <citation type="submission" date="2017-10" db="EMBL/GenBank/DDBJ databases">
        <title>Extensive intraspecific genome diversity in a model arbuscular mycorrhizal fungus.</title>
        <authorList>
            <person name="Chen E.C.H."/>
            <person name="Morin E."/>
            <person name="Baudet D."/>
            <person name="Noel J."/>
            <person name="Ndikumana S."/>
            <person name="Charron P."/>
            <person name="St-Onge C."/>
            <person name="Giorgi J."/>
            <person name="Grigoriev I.V."/>
            <person name="Roux C."/>
            <person name="Martin F.M."/>
            <person name="Corradi N."/>
        </authorList>
    </citation>
    <scope>NUCLEOTIDE SEQUENCE [LARGE SCALE GENOMIC DNA]</scope>
    <source>
        <strain evidence="1 2">C2</strain>
    </source>
</reference>
<evidence type="ECO:0000313" key="2">
    <source>
        <dbReference type="Proteomes" id="UP000233469"/>
    </source>
</evidence>
<reference evidence="1 2" key="1">
    <citation type="submission" date="2016-04" db="EMBL/GenBank/DDBJ databases">
        <title>Genome analyses suggest a sexual origin of heterokaryosis in a supposedly ancient asexual fungus.</title>
        <authorList>
            <person name="Ropars J."/>
            <person name="Sedzielewska K."/>
            <person name="Noel J."/>
            <person name="Charron P."/>
            <person name="Farinelli L."/>
            <person name="Marton T."/>
            <person name="Kruger M."/>
            <person name="Pelin A."/>
            <person name="Brachmann A."/>
            <person name="Corradi N."/>
        </authorList>
    </citation>
    <scope>NUCLEOTIDE SEQUENCE [LARGE SCALE GENOMIC DNA]</scope>
    <source>
        <strain evidence="1 2">C2</strain>
    </source>
</reference>
<dbReference type="Proteomes" id="UP000233469">
    <property type="component" value="Unassembled WGS sequence"/>
</dbReference>